<keyword evidence="6" id="KW-0547">Nucleotide-binding</keyword>
<feature type="domain" description="DAGKc" evidence="13">
    <location>
        <begin position="1"/>
        <end position="130"/>
    </location>
</feature>
<accession>A0A368XVN5</accession>
<dbReference type="SMART" id="SM00046">
    <property type="entry name" value="DAGKc"/>
    <property type="match status" value="1"/>
</dbReference>
<dbReference type="RefSeq" id="WP_114352559.1">
    <property type="nucleotide sequence ID" value="NZ_QPJJ01000005.1"/>
</dbReference>
<evidence type="ECO:0000256" key="9">
    <source>
        <dbReference type="ARBA" id="ARBA00022842"/>
    </source>
</evidence>
<dbReference type="Pfam" id="PF19279">
    <property type="entry name" value="YegS_C"/>
    <property type="match status" value="1"/>
</dbReference>
<dbReference type="GO" id="GO:0005886">
    <property type="term" value="C:plasma membrane"/>
    <property type="evidence" value="ECO:0007669"/>
    <property type="project" value="TreeGrafter"/>
</dbReference>
<evidence type="ECO:0000256" key="3">
    <source>
        <dbReference type="ARBA" id="ARBA00022516"/>
    </source>
</evidence>
<dbReference type="PROSITE" id="PS50146">
    <property type="entry name" value="DAGK"/>
    <property type="match status" value="1"/>
</dbReference>
<dbReference type="InterPro" id="IPR001206">
    <property type="entry name" value="Diacylglycerol_kinase_cat_dom"/>
</dbReference>
<keyword evidence="10" id="KW-0443">Lipid metabolism</keyword>
<keyword evidence="3" id="KW-0444">Lipid biosynthesis</keyword>
<evidence type="ECO:0000256" key="8">
    <source>
        <dbReference type="ARBA" id="ARBA00022840"/>
    </source>
</evidence>
<proteinExistence type="inferred from homology"/>
<dbReference type="InterPro" id="IPR050187">
    <property type="entry name" value="Lipid_Phosphate_FormReg"/>
</dbReference>
<dbReference type="PANTHER" id="PTHR12358:SF106">
    <property type="entry name" value="LIPID KINASE YEGS"/>
    <property type="match status" value="1"/>
</dbReference>
<dbReference type="EMBL" id="QPJJ01000005">
    <property type="protein sequence ID" value="RCW72012.1"/>
    <property type="molecule type" value="Genomic_DNA"/>
</dbReference>
<name>A0A368XVN5_9BACI</name>
<gene>
    <name evidence="14" type="ORF">DFR57_105197</name>
</gene>
<comment type="cofactor">
    <cofactor evidence="1">
        <name>Mg(2+)</name>
        <dbReference type="ChEBI" id="CHEBI:18420"/>
    </cofactor>
</comment>
<dbReference type="GO" id="GO:0004143">
    <property type="term" value="F:ATP-dependent diacylglycerol kinase activity"/>
    <property type="evidence" value="ECO:0007669"/>
    <property type="project" value="TreeGrafter"/>
</dbReference>
<evidence type="ECO:0000256" key="2">
    <source>
        <dbReference type="ARBA" id="ARBA00005983"/>
    </source>
</evidence>
<dbReference type="GO" id="GO:0008654">
    <property type="term" value="P:phospholipid biosynthetic process"/>
    <property type="evidence" value="ECO:0007669"/>
    <property type="project" value="UniProtKB-KW"/>
</dbReference>
<dbReference type="GO" id="GO:0005524">
    <property type="term" value="F:ATP binding"/>
    <property type="evidence" value="ECO:0007669"/>
    <property type="project" value="UniProtKB-KW"/>
</dbReference>
<evidence type="ECO:0000256" key="10">
    <source>
        <dbReference type="ARBA" id="ARBA00023098"/>
    </source>
</evidence>
<evidence type="ECO:0000256" key="5">
    <source>
        <dbReference type="ARBA" id="ARBA00022723"/>
    </source>
</evidence>
<evidence type="ECO:0000256" key="6">
    <source>
        <dbReference type="ARBA" id="ARBA00022741"/>
    </source>
</evidence>
<protein>
    <submittedName>
        <fullName evidence="14">YegS/Rv2252/BmrU family lipid kinase</fullName>
    </submittedName>
</protein>
<evidence type="ECO:0000313" key="15">
    <source>
        <dbReference type="Proteomes" id="UP000252585"/>
    </source>
</evidence>
<keyword evidence="5" id="KW-0479">Metal-binding</keyword>
<dbReference type="SUPFAM" id="SSF111331">
    <property type="entry name" value="NAD kinase/diacylglycerol kinase-like"/>
    <property type="match status" value="1"/>
</dbReference>
<comment type="caution">
    <text evidence="14">The sequence shown here is derived from an EMBL/GenBank/DDBJ whole genome shotgun (WGS) entry which is preliminary data.</text>
</comment>
<dbReference type="Pfam" id="PF00781">
    <property type="entry name" value="DAGK_cat"/>
    <property type="match status" value="1"/>
</dbReference>
<keyword evidence="9" id="KW-0460">Magnesium</keyword>
<dbReference type="InterPro" id="IPR045540">
    <property type="entry name" value="YegS/DAGK_C"/>
</dbReference>
<dbReference type="GO" id="GO:0046872">
    <property type="term" value="F:metal ion binding"/>
    <property type="evidence" value="ECO:0007669"/>
    <property type="project" value="UniProtKB-KW"/>
</dbReference>
<dbReference type="Proteomes" id="UP000252585">
    <property type="component" value="Unassembled WGS sequence"/>
</dbReference>
<organism evidence="14 15">
    <name type="scientific">Saliterribacillus persicus</name>
    <dbReference type="NCBI Taxonomy" id="930114"/>
    <lineage>
        <taxon>Bacteria</taxon>
        <taxon>Bacillati</taxon>
        <taxon>Bacillota</taxon>
        <taxon>Bacilli</taxon>
        <taxon>Bacillales</taxon>
        <taxon>Bacillaceae</taxon>
        <taxon>Saliterribacillus</taxon>
    </lineage>
</organism>
<evidence type="ECO:0000256" key="4">
    <source>
        <dbReference type="ARBA" id="ARBA00022679"/>
    </source>
</evidence>
<keyword evidence="4" id="KW-0808">Transferase</keyword>
<keyword evidence="15" id="KW-1185">Reference proteome</keyword>
<evidence type="ECO:0000256" key="1">
    <source>
        <dbReference type="ARBA" id="ARBA00001946"/>
    </source>
</evidence>
<sequence length="293" mass="32475">MKQARIILNPSSGTEKARTFKEQVVDVLKDRYDVFVEETEGEGDATRFAENACIDEIDLLVIMGGDGTINEVVNGLAEMEYRPIIGIIPLGTVNNFPRAIGLPLRPKKAIELLKEIKTKHVDVGKVNNGYFINLINIGALAEATYNVSAEQKTKFGSLAYFLEGIKTLQEEEKFSVKIETDNESFHEQAMLVLVAITDTVASIENVIASADVNDGFMHLFIMRELNPKEALSLARAAVRGEIEAEDQIIYCKTKKISITADKKLTTNVDGDEGFELPLEIEILPKQLEVVVDE</sequence>
<dbReference type="AlphaFoldDB" id="A0A368XVN5"/>
<evidence type="ECO:0000256" key="11">
    <source>
        <dbReference type="ARBA" id="ARBA00023209"/>
    </source>
</evidence>
<comment type="similarity">
    <text evidence="2">Belongs to the diacylglycerol/lipid kinase family.</text>
</comment>
<keyword evidence="8" id="KW-0067">ATP-binding</keyword>
<evidence type="ECO:0000256" key="7">
    <source>
        <dbReference type="ARBA" id="ARBA00022777"/>
    </source>
</evidence>
<evidence type="ECO:0000313" key="14">
    <source>
        <dbReference type="EMBL" id="RCW72012.1"/>
    </source>
</evidence>
<keyword evidence="11" id="KW-0594">Phospholipid biosynthesis</keyword>
<dbReference type="InterPro" id="IPR017438">
    <property type="entry name" value="ATP-NAD_kinase_N"/>
</dbReference>
<dbReference type="OrthoDB" id="142078at2"/>
<reference evidence="14 15" key="1">
    <citation type="submission" date="2018-07" db="EMBL/GenBank/DDBJ databases">
        <title>Genomic Encyclopedia of Type Strains, Phase IV (KMG-IV): sequencing the most valuable type-strain genomes for metagenomic binning, comparative biology and taxonomic classification.</title>
        <authorList>
            <person name="Goeker M."/>
        </authorList>
    </citation>
    <scope>NUCLEOTIDE SEQUENCE [LARGE SCALE GENOMIC DNA]</scope>
    <source>
        <strain evidence="14 15">DSM 27696</strain>
    </source>
</reference>
<dbReference type="InterPro" id="IPR016064">
    <property type="entry name" value="NAD/diacylglycerol_kinase_sf"/>
</dbReference>
<evidence type="ECO:0000256" key="12">
    <source>
        <dbReference type="ARBA" id="ARBA00023264"/>
    </source>
</evidence>
<keyword evidence="12" id="KW-1208">Phospholipid metabolism</keyword>
<keyword evidence="7 14" id="KW-0418">Kinase</keyword>
<dbReference type="Gene3D" id="3.40.50.10330">
    <property type="entry name" value="Probable inorganic polyphosphate/atp-NAD kinase, domain 1"/>
    <property type="match status" value="1"/>
</dbReference>
<dbReference type="NCBIfam" id="TIGR00147">
    <property type="entry name" value="YegS/Rv2252/BmrU family lipid kinase"/>
    <property type="match status" value="1"/>
</dbReference>
<dbReference type="Gene3D" id="2.60.200.40">
    <property type="match status" value="1"/>
</dbReference>
<evidence type="ECO:0000259" key="13">
    <source>
        <dbReference type="PROSITE" id="PS50146"/>
    </source>
</evidence>
<dbReference type="InterPro" id="IPR005218">
    <property type="entry name" value="Diacylglycerol/lipid_kinase"/>
</dbReference>
<dbReference type="PANTHER" id="PTHR12358">
    <property type="entry name" value="SPHINGOSINE KINASE"/>
    <property type="match status" value="1"/>
</dbReference>